<evidence type="ECO:0000313" key="4">
    <source>
        <dbReference type="Proteomes" id="UP001157911"/>
    </source>
</evidence>
<dbReference type="RefSeq" id="WP_283400270.1">
    <property type="nucleotide sequence ID" value="NZ_FXUB01000002.1"/>
</dbReference>
<dbReference type="Proteomes" id="UP001157911">
    <property type="component" value="Unassembled WGS sequence"/>
</dbReference>
<proteinExistence type="predicted"/>
<feature type="compositionally biased region" description="Low complexity" evidence="1">
    <location>
        <begin position="30"/>
        <end position="42"/>
    </location>
</feature>
<protein>
    <submittedName>
        <fullName evidence="3">Uncharacterized protein</fullName>
    </submittedName>
</protein>
<gene>
    <name evidence="3" type="ORF">SAMN06265339_0780</name>
</gene>
<evidence type="ECO:0000256" key="2">
    <source>
        <dbReference type="SAM" id="SignalP"/>
    </source>
</evidence>
<organism evidence="3 4">
    <name type="scientific">Desulfurobacterium pacificum</name>
    <dbReference type="NCBI Taxonomy" id="240166"/>
    <lineage>
        <taxon>Bacteria</taxon>
        <taxon>Pseudomonadati</taxon>
        <taxon>Aquificota</taxon>
        <taxon>Aquificia</taxon>
        <taxon>Desulfurobacteriales</taxon>
        <taxon>Desulfurobacteriaceae</taxon>
        <taxon>Desulfurobacterium</taxon>
    </lineage>
</organism>
<evidence type="ECO:0000256" key="1">
    <source>
        <dbReference type="SAM" id="MobiDB-lite"/>
    </source>
</evidence>
<accession>A0ABY1NI06</accession>
<comment type="caution">
    <text evidence="3">The sequence shown here is derived from an EMBL/GenBank/DDBJ whole genome shotgun (WGS) entry which is preliminary data.</text>
</comment>
<dbReference type="EMBL" id="FXUB01000002">
    <property type="protein sequence ID" value="SMP10342.1"/>
    <property type="molecule type" value="Genomic_DNA"/>
</dbReference>
<keyword evidence="4" id="KW-1185">Reference proteome</keyword>
<keyword evidence="2" id="KW-0732">Signal</keyword>
<reference evidence="3 4" key="1">
    <citation type="submission" date="2017-05" db="EMBL/GenBank/DDBJ databases">
        <authorList>
            <person name="Varghese N."/>
            <person name="Submissions S."/>
        </authorList>
    </citation>
    <scope>NUCLEOTIDE SEQUENCE [LARGE SCALE GENOMIC DNA]</scope>
    <source>
        <strain evidence="3 4">DSM 15522</strain>
    </source>
</reference>
<dbReference type="PROSITE" id="PS51257">
    <property type="entry name" value="PROKAR_LIPOPROTEIN"/>
    <property type="match status" value="1"/>
</dbReference>
<feature type="chain" id="PRO_5045856745" evidence="2">
    <location>
        <begin position="20"/>
        <end position="204"/>
    </location>
</feature>
<name>A0ABY1NI06_9BACT</name>
<sequence>MRKTLVLAAVLAAASITFSSCGKKEEKAKTQTTQQETKAPKPLSELEPQNGKMPAGHPPVNNMPPGHPQMNAQKEVEMFHTKKVLTKIDKPVEIPAEVEKTWKFATVDIVDKKTGKPVKEVKVKKGDVISFKGMEIKVLYIVPQLVVGDKYTSASNEPRNPAILVVVKKDGKTVYAGPIYKMFPKMYNINDPEYMIILKDISKS</sequence>
<feature type="signal peptide" evidence="2">
    <location>
        <begin position="1"/>
        <end position="19"/>
    </location>
</feature>
<evidence type="ECO:0000313" key="3">
    <source>
        <dbReference type="EMBL" id="SMP10342.1"/>
    </source>
</evidence>
<feature type="region of interest" description="Disordered" evidence="1">
    <location>
        <begin position="21"/>
        <end position="57"/>
    </location>
</feature>